<name>A0A1H3S947_9FIRM</name>
<feature type="domain" description="Cytidyltransferase-like" evidence="12">
    <location>
        <begin position="10"/>
        <end position="179"/>
    </location>
</feature>
<evidence type="ECO:0000313" key="13">
    <source>
        <dbReference type="EMBL" id="SDZ34434.1"/>
    </source>
</evidence>
<keyword evidence="7 11" id="KW-0547">Nucleotide-binding</keyword>
<comment type="catalytic activity">
    <reaction evidence="10 11">
        <text>nicotinate beta-D-ribonucleotide + ATP + H(+) = deamido-NAD(+) + diphosphate</text>
        <dbReference type="Rhea" id="RHEA:22860"/>
        <dbReference type="ChEBI" id="CHEBI:15378"/>
        <dbReference type="ChEBI" id="CHEBI:30616"/>
        <dbReference type="ChEBI" id="CHEBI:33019"/>
        <dbReference type="ChEBI" id="CHEBI:57502"/>
        <dbReference type="ChEBI" id="CHEBI:58437"/>
        <dbReference type="EC" id="2.7.7.18"/>
    </reaction>
</comment>
<comment type="similarity">
    <text evidence="3 11">Belongs to the NadD family.</text>
</comment>
<keyword evidence="5 11" id="KW-0808">Transferase</keyword>
<dbReference type="GO" id="GO:0005524">
    <property type="term" value="F:ATP binding"/>
    <property type="evidence" value="ECO:0007669"/>
    <property type="project" value="UniProtKB-KW"/>
</dbReference>
<dbReference type="GO" id="GO:0004515">
    <property type="term" value="F:nicotinate-nucleotide adenylyltransferase activity"/>
    <property type="evidence" value="ECO:0007669"/>
    <property type="project" value="UniProtKB-UniRule"/>
</dbReference>
<evidence type="ECO:0000256" key="1">
    <source>
        <dbReference type="ARBA" id="ARBA00002324"/>
    </source>
</evidence>
<evidence type="ECO:0000256" key="9">
    <source>
        <dbReference type="ARBA" id="ARBA00023027"/>
    </source>
</evidence>
<dbReference type="NCBIfam" id="TIGR00125">
    <property type="entry name" value="cyt_tran_rel"/>
    <property type="match status" value="1"/>
</dbReference>
<dbReference type="InterPro" id="IPR004821">
    <property type="entry name" value="Cyt_trans-like"/>
</dbReference>
<dbReference type="InterPro" id="IPR005248">
    <property type="entry name" value="NadD/NMNAT"/>
</dbReference>
<keyword evidence="14" id="KW-1185">Reference proteome</keyword>
<evidence type="ECO:0000256" key="2">
    <source>
        <dbReference type="ARBA" id="ARBA00005019"/>
    </source>
</evidence>
<sequence>MSNQIKKYGIMGGTFDPIHAGHLVIAEEIRYKFNLDKVIFIPAGNPPHKDSRKVTSSNHRYQMALLATISNPYFDISSIELEREGITYTIDTIMELKKCCGDGAEFYFITGADSLLQLSTWKDVDKLLSICKFVAATRPGFQMSKIETKVKELESKYNRSIYTVTVPALQISSTDIRNRIKNGMTVKYLLPESVEAYIIKHKLYQDNVEKDCI</sequence>
<keyword evidence="8 11" id="KW-0067">ATP-binding</keyword>
<dbReference type="Gene3D" id="3.40.50.620">
    <property type="entry name" value="HUPs"/>
    <property type="match status" value="1"/>
</dbReference>
<dbReference type="NCBIfam" id="TIGR00482">
    <property type="entry name" value="nicotinate (nicotinamide) nucleotide adenylyltransferase"/>
    <property type="match status" value="1"/>
</dbReference>
<keyword evidence="9 11" id="KW-0520">NAD</keyword>
<dbReference type="PANTHER" id="PTHR39321">
    <property type="entry name" value="NICOTINATE-NUCLEOTIDE ADENYLYLTRANSFERASE-RELATED"/>
    <property type="match status" value="1"/>
</dbReference>
<comment type="function">
    <text evidence="1 11">Catalyzes the reversible adenylation of nicotinate mononucleotide (NaMN) to nicotinic acid adenine dinucleotide (NaAD).</text>
</comment>
<keyword evidence="6 11" id="KW-0548">Nucleotidyltransferase</keyword>
<dbReference type="PANTHER" id="PTHR39321:SF3">
    <property type="entry name" value="PHOSPHOPANTETHEINE ADENYLYLTRANSFERASE"/>
    <property type="match status" value="1"/>
</dbReference>
<dbReference type="NCBIfam" id="NF000840">
    <property type="entry name" value="PRK00071.1-3"/>
    <property type="match status" value="1"/>
</dbReference>
<dbReference type="SUPFAM" id="SSF52374">
    <property type="entry name" value="Nucleotidylyl transferase"/>
    <property type="match status" value="1"/>
</dbReference>
<dbReference type="Proteomes" id="UP000198625">
    <property type="component" value="Unassembled WGS sequence"/>
</dbReference>
<organism evidence="13 14">
    <name type="scientific">Proteiniborus ethanoligenes</name>
    <dbReference type="NCBI Taxonomy" id="415015"/>
    <lineage>
        <taxon>Bacteria</taxon>
        <taxon>Bacillati</taxon>
        <taxon>Bacillota</taxon>
        <taxon>Clostridia</taxon>
        <taxon>Eubacteriales</taxon>
        <taxon>Proteiniborus</taxon>
    </lineage>
</organism>
<evidence type="ECO:0000256" key="7">
    <source>
        <dbReference type="ARBA" id="ARBA00022741"/>
    </source>
</evidence>
<dbReference type="InterPro" id="IPR014729">
    <property type="entry name" value="Rossmann-like_a/b/a_fold"/>
</dbReference>
<dbReference type="STRING" id="415015.SAMN05660462_02783"/>
<reference evidence="13 14" key="1">
    <citation type="submission" date="2016-10" db="EMBL/GenBank/DDBJ databases">
        <authorList>
            <person name="de Groot N.N."/>
        </authorList>
    </citation>
    <scope>NUCLEOTIDE SEQUENCE [LARGE SCALE GENOMIC DNA]</scope>
    <source>
        <strain evidence="13 14">DSM 21650</strain>
    </source>
</reference>
<proteinExistence type="inferred from homology"/>
<evidence type="ECO:0000256" key="3">
    <source>
        <dbReference type="ARBA" id="ARBA00009014"/>
    </source>
</evidence>
<keyword evidence="4 11" id="KW-0662">Pyridine nucleotide biosynthesis</keyword>
<dbReference type="RefSeq" id="WP_091732573.1">
    <property type="nucleotide sequence ID" value="NZ_FNQE01000039.1"/>
</dbReference>
<protein>
    <recommendedName>
        <fullName evidence="11">Probable nicotinate-nucleotide adenylyltransferase</fullName>
        <ecNumber evidence="11">2.7.7.18</ecNumber>
    </recommendedName>
    <alternativeName>
        <fullName evidence="11">Deamido-NAD(+) diphosphorylase</fullName>
    </alternativeName>
    <alternativeName>
        <fullName evidence="11">Deamido-NAD(+) pyrophosphorylase</fullName>
    </alternativeName>
    <alternativeName>
        <fullName evidence="11">Nicotinate mononucleotide adenylyltransferase</fullName>
        <shortName evidence="11">NaMN adenylyltransferase</shortName>
    </alternativeName>
</protein>
<evidence type="ECO:0000256" key="11">
    <source>
        <dbReference type="HAMAP-Rule" id="MF_00244"/>
    </source>
</evidence>
<evidence type="ECO:0000256" key="5">
    <source>
        <dbReference type="ARBA" id="ARBA00022679"/>
    </source>
</evidence>
<evidence type="ECO:0000256" key="4">
    <source>
        <dbReference type="ARBA" id="ARBA00022642"/>
    </source>
</evidence>
<evidence type="ECO:0000256" key="6">
    <source>
        <dbReference type="ARBA" id="ARBA00022695"/>
    </source>
</evidence>
<dbReference type="EC" id="2.7.7.18" evidence="11"/>
<dbReference type="EMBL" id="FNQE01000039">
    <property type="protein sequence ID" value="SDZ34434.1"/>
    <property type="molecule type" value="Genomic_DNA"/>
</dbReference>
<gene>
    <name evidence="11" type="primary">nadD</name>
    <name evidence="13" type="ORF">SAMN05660462_02783</name>
</gene>
<evidence type="ECO:0000256" key="10">
    <source>
        <dbReference type="ARBA" id="ARBA00048721"/>
    </source>
</evidence>
<accession>A0A1H3S947</accession>
<dbReference type="FunFam" id="3.40.50.620:FF:000039">
    <property type="entry name" value="Probable nicotinate-nucleotide adenylyltransferase"/>
    <property type="match status" value="1"/>
</dbReference>
<evidence type="ECO:0000259" key="12">
    <source>
        <dbReference type="Pfam" id="PF01467"/>
    </source>
</evidence>
<dbReference type="NCBIfam" id="NF000841">
    <property type="entry name" value="PRK00071.1-4"/>
    <property type="match status" value="1"/>
</dbReference>
<dbReference type="GO" id="GO:0009435">
    <property type="term" value="P:NAD+ biosynthetic process"/>
    <property type="evidence" value="ECO:0007669"/>
    <property type="project" value="UniProtKB-UniRule"/>
</dbReference>
<evidence type="ECO:0000313" key="14">
    <source>
        <dbReference type="Proteomes" id="UP000198625"/>
    </source>
</evidence>
<dbReference type="UniPathway" id="UPA00253">
    <property type="reaction ID" value="UER00332"/>
</dbReference>
<dbReference type="HAMAP" id="MF_00244">
    <property type="entry name" value="NaMN_adenylyltr"/>
    <property type="match status" value="1"/>
</dbReference>
<evidence type="ECO:0000256" key="8">
    <source>
        <dbReference type="ARBA" id="ARBA00022840"/>
    </source>
</evidence>
<dbReference type="CDD" id="cd02165">
    <property type="entry name" value="NMNAT"/>
    <property type="match status" value="1"/>
</dbReference>
<dbReference type="AlphaFoldDB" id="A0A1H3S947"/>
<dbReference type="Pfam" id="PF01467">
    <property type="entry name" value="CTP_transf_like"/>
    <property type="match status" value="1"/>
</dbReference>
<comment type="pathway">
    <text evidence="2 11">Cofactor biosynthesis; NAD(+) biosynthesis; deamido-NAD(+) from nicotinate D-ribonucleotide: step 1/1.</text>
</comment>
<dbReference type="OrthoDB" id="5295945at2"/>